<accession>A0A558BMP4</accession>
<protein>
    <submittedName>
        <fullName evidence="5">LysM peptidoglycan-binding domain-containing protein</fullName>
    </submittedName>
</protein>
<dbReference type="SUPFAM" id="SSF54106">
    <property type="entry name" value="LysM domain"/>
    <property type="match status" value="3"/>
</dbReference>
<evidence type="ECO:0000313" key="6">
    <source>
        <dbReference type="Proteomes" id="UP000317624"/>
    </source>
</evidence>
<proteinExistence type="inferred from homology"/>
<feature type="domain" description="LysM" evidence="4">
    <location>
        <begin position="646"/>
        <end position="689"/>
    </location>
</feature>
<gene>
    <name evidence="5" type="ORF">FNT36_21705</name>
</gene>
<dbReference type="CDD" id="cd16894">
    <property type="entry name" value="MltD-like"/>
    <property type="match status" value="1"/>
</dbReference>
<dbReference type="PROSITE" id="PS51782">
    <property type="entry name" value="LYSM"/>
    <property type="match status" value="3"/>
</dbReference>
<dbReference type="AlphaFoldDB" id="A0A558BMP4"/>
<dbReference type="EMBL" id="VMRJ01000006">
    <property type="protein sequence ID" value="TVT37787.1"/>
    <property type="molecule type" value="Genomic_DNA"/>
</dbReference>
<dbReference type="CDD" id="cd00118">
    <property type="entry name" value="LysM"/>
    <property type="match status" value="3"/>
</dbReference>
<reference evidence="5 6" key="1">
    <citation type="submission" date="2019-07" db="EMBL/GenBank/DDBJ databases">
        <title>Hymenobacter sp. straun FUR1 Genome sequencing and assembly.</title>
        <authorList>
            <person name="Chhetri G."/>
        </authorList>
    </citation>
    <scope>NUCLEOTIDE SEQUENCE [LARGE SCALE GENOMIC DNA]</scope>
    <source>
        <strain evidence="5 6">Fur1</strain>
    </source>
</reference>
<dbReference type="PANTHER" id="PTHR33734:SF22">
    <property type="entry name" value="MEMBRANE-BOUND LYTIC MUREIN TRANSGLYCOSYLASE D"/>
    <property type="match status" value="1"/>
</dbReference>
<feature type="region of interest" description="Disordered" evidence="3">
    <location>
        <begin position="576"/>
        <end position="643"/>
    </location>
</feature>
<comment type="caution">
    <text evidence="5">The sequence shown here is derived from an EMBL/GenBank/DDBJ whole genome shotgun (WGS) entry which is preliminary data.</text>
</comment>
<evidence type="ECO:0000256" key="3">
    <source>
        <dbReference type="SAM" id="MobiDB-lite"/>
    </source>
</evidence>
<comment type="similarity">
    <text evidence="1">Belongs to the transglycosylase Slt family.</text>
</comment>
<sequence>MKVLHQVPASANRPALRGRLTGRLLVWALALGALPAAAQRVPRPQQAAPLDTVRQLVDLPAATIDSLAAEPLIELQVDSARLAWLQTPTTLQELVGDRMSCFETAAPHQFNNAVMAYVRLFTERQRGYTQRVLERRDFYFPIFEKYLAKYNLPDELKYLSVVESALIPTAKSGVGAVGLWQFMPPTANDLRLKRDEWVDERMHPEKATEAACKYLRDLYRTFHDWELVLAAYNWGTGNVQRVIRKTGKRNFWDMYPHMPAETRNYVPTFTAIMYAMTYAKEHDLHSPALRYQHYEQLDTLTLHGQALDLRRLSRALGYDDSLALARYNPELRRASLPAGYRPYVLRFPAAAREHLGDVDRPTLLAYCQPAAELPRPLSPLFVRLAGVEPWPTNTQLARTSYEEAAPRFRRLTHTLHRGQTLVTVAEKYHVSPAQLRKWNGLRKEQPLKPGRQLLVMVPAPVPSALAANQAIIAAAAPPPVTVATLRRAAPTDSTALLLAAANARYARQAQERAAREIAQAQELARVKKQLAARAEAQRRLSIAQAAVAAKATAATRLGMPTDSAATEATATVALVQQPARTTKRRETRVIAPQPELATTSDASLASEETVATPRLSRAALAEGRPTGRPQADSRRPREEKTEAATVLYTVRPGDNLTKLAQSQGVSIEQLKAWNKLTTETVMAGQQLHLAAPADATALPAVAQTPRHAKHSLATPALETHTVQPGDTLFSIAKRFGLTLAQLKRLNHLATDQVKPGQKLVVGG</sequence>
<feature type="compositionally biased region" description="Basic and acidic residues" evidence="3">
    <location>
        <begin position="631"/>
        <end position="642"/>
    </location>
</feature>
<dbReference type="InterPro" id="IPR023346">
    <property type="entry name" value="Lysozyme-like_dom_sf"/>
</dbReference>
<name>A0A558BMP4_9BACT</name>
<dbReference type="RefSeq" id="WP_144852066.1">
    <property type="nucleotide sequence ID" value="NZ_VMRJ01000006.1"/>
</dbReference>
<dbReference type="PROSITE" id="PS00922">
    <property type="entry name" value="TRANSGLYCOSYLASE"/>
    <property type="match status" value="1"/>
</dbReference>
<evidence type="ECO:0000259" key="4">
    <source>
        <dbReference type="PROSITE" id="PS51782"/>
    </source>
</evidence>
<dbReference type="Proteomes" id="UP000317624">
    <property type="component" value="Unassembled WGS sequence"/>
</dbReference>
<dbReference type="SUPFAM" id="SSF53955">
    <property type="entry name" value="Lysozyme-like"/>
    <property type="match status" value="1"/>
</dbReference>
<keyword evidence="6" id="KW-1185">Reference proteome</keyword>
<dbReference type="InterPro" id="IPR000189">
    <property type="entry name" value="Transglyc_AS"/>
</dbReference>
<dbReference type="Pfam" id="PF01476">
    <property type="entry name" value="LysM"/>
    <property type="match status" value="3"/>
</dbReference>
<dbReference type="GO" id="GO:0008932">
    <property type="term" value="F:lytic endotransglycosylase activity"/>
    <property type="evidence" value="ECO:0007669"/>
    <property type="project" value="TreeGrafter"/>
</dbReference>
<keyword evidence="2" id="KW-0175">Coiled coil</keyword>
<evidence type="ECO:0000256" key="1">
    <source>
        <dbReference type="ARBA" id="ARBA00007734"/>
    </source>
</evidence>
<dbReference type="Gene3D" id="1.10.530.10">
    <property type="match status" value="1"/>
</dbReference>
<evidence type="ECO:0000256" key="2">
    <source>
        <dbReference type="SAM" id="Coils"/>
    </source>
</evidence>
<feature type="domain" description="LysM" evidence="4">
    <location>
        <begin position="718"/>
        <end position="761"/>
    </location>
</feature>
<evidence type="ECO:0000313" key="5">
    <source>
        <dbReference type="EMBL" id="TVT37787.1"/>
    </source>
</evidence>
<dbReference type="Pfam" id="PF01464">
    <property type="entry name" value="SLT"/>
    <property type="match status" value="1"/>
</dbReference>
<dbReference type="InterPro" id="IPR008258">
    <property type="entry name" value="Transglycosylase_SLT_dom_1"/>
</dbReference>
<organism evidence="5 6">
    <name type="scientific">Hymenobacter setariae</name>
    <dbReference type="NCBI Taxonomy" id="2594794"/>
    <lineage>
        <taxon>Bacteria</taxon>
        <taxon>Pseudomonadati</taxon>
        <taxon>Bacteroidota</taxon>
        <taxon>Cytophagia</taxon>
        <taxon>Cytophagales</taxon>
        <taxon>Hymenobacteraceae</taxon>
        <taxon>Hymenobacter</taxon>
    </lineage>
</organism>
<dbReference type="GO" id="GO:0000270">
    <property type="term" value="P:peptidoglycan metabolic process"/>
    <property type="evidence" value="ECO:0007669"/>
    <property type="project" value="InterPro"/>
</dbReference>
<feature type="domain" description="LysM" evidence="4">
    <location>
        <begin position="411"/>
        <end position="455"/>
    </location>
</feature>
<dbReference type="Gene3D" id="3.10.350.10">
    <property type="entry name" value="LysM domain"/>
    <property type="match status" value="3"/>
</dbReference>
<feature type="coiled-coil region" evidence="2">
    <location>
        <begin position="506"/>
        <end position="537"/>
    </location>
</feature>
<dbReference type="SMART" id="SM00257">
    <property type="entry name" value="LysM"/>
    <property type="match status" value="3"/>
</dbReference>
<dbReference type="OrthoDB" id="5171895at2"/>
<dbReference type="PANTHER" id="PTHR33734">
    <property type="entry name" value="LYSM DOMAIN-CONTAINING GPI-ANCHORED PROTEIN 2"/>
    <property type="match status" value="1"/>
</dbReference>
<dbReference type="GO" id="GO:0016020">
    <property type="term" value="C:membrane"/>
    <property type="evidence" value="ECO:0007669"/>
    <property type="project" value="InterPro"/>
</dbReference>
<dbReference type="InterPro" id="IPR018392">
    <property type="entry name" value="LysM"/>
</dbReference>
<dbReference type="InterPro" id="IPR036779">
    <property type="entry name" value="LysM_dom_sf"/>
</dbReference>